<comment type="caution">
    <text evidence="3">The sequence shown here is derived from an EMBL/GenBank/DDBJ whole genome shotgun (WGS) entry which is preliminary data.</text>
</comment>
<dbReference type="InterPro" id="IPR053266">
    <property type="entry name" value="Zinc_finger_protein_7"/>
</dbReference>
<proteinExistence type="predicted"/>
<dbReference type="InterPro" id="IPR036236">
    <property type="entry name" value="Znf_C2H2_sf"/>
</dbReference>
<dbReference type="InterPro" id="IPR013087">
    <property type="entry name" value="Znf_C2H2_type"/>
</dbReference>
<organism evidence="3 4">
    <name type="scientific">Macleaya cordata</name>
    <name type="common">Five-seeded plume-poppy</name>
    <name type="synonym">Bocconia cordata</name>
    <dbReference type="NCBI Taxonomy" id="56857"/>
    <lineage>
        <taxon>Eukaryota</taxon>
        <taxon>Viridiplantae</taxon>
        <taxon>Streptophyta</taxon>
        <taxon>Embryophyta</taxon>
        <taxon>Tracheophyta</taxon>
        <taxon>Spermatophyta</taxon>
        <taxon>Magnoliopsida</taxon>
        <taxon>Ranunculales</taxon>
        <taxon>Papaveraceae</taxon>
        <taxon>Papaveroideae</taxon>
        <taxon>Macleaya</taxon>
    </lineage>
</organism>
<dbReference type="OMA" id="DQGEWLN"/>
<dbReference type="GO" id="GO:0008270">
    <property type="term" value="F:zinc ion binding"/>
    <property type="evidence" value="ECO:0007669"/>
    <property type="project" value="UniProtKB-KW"/>
</dbReference>
<accession>A0A200QZQ7</accession>
<keyword evidence="1" id="KW-0479">Metal-binding</keyword>
<dbReference type="Proteomes" id="UP000195402">
    <property type="component" value="Unassembled WGS sequence"/>
</dbReference>
<dbReference type="PANTHER" id="PTHR47593:SF8">
    <property type="entry name" value="OS12G0581900 PROTEIN"/>
    <property type="match status" value="1"/>
</dbReference>
<sequence>MNFQKDAPTEMPANYLHVRSRLSNNNDPEVGDDNSGEWLNLKLGTNDPSTAADTDSSSRTSCEKVFSCNFCMRKFFSSQALGGHQNAHKRERGAVRKYQSQRMMTMMGLPLNGPIVRTLGVRAHSLVHKPSREGNGMVARFNDANPGFGTSQMPFTLEEAIDMMWPGSFHVEPQLEERPSELHKLDLNLRL</sequence>
<keyword evidence="4" id="KW-1185">Reference proteome</keyword>
<dbReference type="PANTHER" id="PTHR47593">
    <property type="entry name" value="ZINC FINGER PROTEIN 4-LIKE"/>
    <property type="match status" value="1"/>
</dbReference>
<dbReference type="OrthoDB" id="1933825at2759"/>
<evidence type="ECO:0000313" key="4">
    <source>
        <dbReference type="Proteomes" id="UP000195402"/>
    </source>
</evidence>
<dbReference type="PROSITE" id="PS50157">
    <property type="entry name" value="ZINC_FINGER_C2H2_2"/>
    <property type="match status" value="1"/>
</dbReference>
<dbReference type="STRING" id="56857.A0A200QZQ7"/>
<evidence type="ECO:0000313" key="3">
    <source>
        <dbReference type="EMBL" id="OVA15928.1"/>
    </source>
</evidence>
<dbReference type="PROSITE" id="PS00028">
    <property type="entry name" value="ZINC_FINGER_C2H2_1"/>
    <property type="match status" value="1"/>
</dbReference>
<keyword evidence="1" id="KW-0862">Zinc</keyword>
<dbReference type="InParanoid" id="A0A200QZQ7"/>
<reference evidence="3 4" key="1">
    <citation type="journal article" date="2017" name="Mol. Plant">
        <title>The Genome of Medicinal Plant Macleaya cordata Provides New Insights into Benzylisoquinoline Alkaloids Metabolism.</title>
        <authorList>
            <person name="Liu X."/>
            <person name="Liu Y."/>
            <person name="Huang P."/>
            <person name="Ma Y."/>
            <person name="Qing Z."/>
            <person name="Tang Q."/>
            <person name="Cao H."/>
            <person name="Cheng P."/>
            <person name="Zheng Y."/>
            <person name="Yuan Z."/>
            <person name="Zhou Y."/>
            <person name="Liu J."/>
            <person name="Tang Z."/>
            <person name="Zhuo Y."/>
            <person name="Zhang Y."/>
            <person name="Yu L."/>
            <person name="Huang J."/>
            <person name="Yang P."/>
            <person name="Peng Q."/>
            <person name="Zhang J."/>
            <person name="Jiang W."/>
            <person name="Zhang Z."/>
            <person name="Lin K."/>
            <person name="Ro D.K."/>
            <person name="Chen X."/>
            <person name="Xiong X."/>
            <person name="Shang Y."/>
            <person name="Huang S."/>
            <person name="Zeng J."/>
        </authorList>
    </citation>
    <scope>NUCLEOTIDE SEQUENCE [LARGE SCALE GENOMIC DNA]</scope>
    <source>
        <strain evidence="4">cv. BLH2017</strain>
        <tissue evidence="3">Root</tissue>
    </source>
</reference>
<keyword evidence="1" id="KW-0863">Zinc-finger</keyword>
<evidence type="ECO:0000256" key="1">
    <source>
        <dbReference type="PROSITE-ProRule" id="PRU00042"/>
    </source>
</evidence>
<dbReference type="EMBL" id="MVGT01000729">
    <property type="protein sequence ID" value="OVA15928.1"/>
    <property type="molecule type" value="Genomic_DNA"/>
</dbReference>
<evidence type="ECO:0000259" key="2">
    <source>
        <dbReference type="PROSITE" id="PS50157"/>
    </source>
</evidence>
<dbReference type="Gene3D" id="3.30.160.60">
    <property type="entry name" value="Classic Zinc Finger"/>
    <property type="match status" value="1"/>
</dbReference>
<protein>
    <submittedName>
        <fullName evidence="3">Zinc finger protein</fullName>
    </submittedName>
</protein>
<gene>
    <name evidence="3" type="ORF">BVC80_1821g95</name>
</gene>
<dbReference type="AlphaFoldDB" id="A0A200QZQ7"/>
<name>A0A200QZQ7_MACCD</name>
<feature type="domain" description="C2H2-type" evidence="2">
    <location>
        <begin position="66"/>
        <end position="93"/>
    </location>
</feature>
<dbReference type="SUPFAM" id="SSF57667">
    <property type="entry name" value="beta-beta-alpha zinc fingers"/>
    <property type="match status" value="1"/>
</dbReference>